<evidence type="ECO:0000313" key="3">
    <source>
        <dbReference type="EMBL" id="CAA7029244.1"/>
    </source>
</evidence>
<proteinExistence type="predicted"/>
<dbReference type="PROSITE" id="PS50878">
    <property type="entry name" value="RT_POL"/>
    <property type="match status" value="1"/>
</dbReference>
<gene>
    <name evidence="3" type="ORF">MERR_LOCUS16479</name>
</gene>
<dbReference type="SUPFAM" id="SSF56219">
    <property type="entry name" value="DNase I-like"/>
    <property type="match status" value="1"/>
</dbReference>
<dbReference type="Proteomes" id="UP000467841">
    <property type="component" value="Unassembled WGS sequence"/>
</dbReference>
<dbReference type="EMBL" id="CACVBM020001078">
    <property type="protein sequence ID" value="CAA7029244.1"/>
    <property type="molecule type" value="Genomic_DNA"/>
</dbReference>
<dbReference type="InterPro" id="IPR043502">
    <property type="entry name" value="DNA/RNA_pol_sf"/>
</dbReference>
<name>A0A6D2IVY3_9BRAS</name>
<organism evidence="3 4">
    <name type="scientific">Microthlaspi erraticum</name>
    <dbReference type="NCBI Taxonomy" id="1685480"/>
    <lineage>
        <taxon>Eukaryota</taxon>
        <taxon>Viridiplantae</taxon>
        <taxon>Streptophyta</taxon>
        <taxon>Embryophyta</taxon>
        <taxon>Tracheophyta</taxon>
        <taxon>Spermatophyta</taxon>
        <taxon>Magnoliopsida</taxon>
        <taxon>eudicotyledons</taxon>
        <taxon>Gunneridae</taxon>
        <taxon>Pentapetalae</taxon>
        <taxon>rosids</taxon>
        <taxon>malvids</taxon>
        <taxon>Brassicales</taxon>
        <taxon>Brassicaceae</taxon>
        <taxon>Coluteocarpeae</taxon>
        <taxon>Microthlaspi</taxon>
    </lineage>
</organism>
<keyword evidence="1" id="KW-0175">Coiled coil</keyword>
<evidence type="ECO:0000313" key="4">
    <source>
        <dbReference type="Proteomes" id="UP000467841"/>
    </source>
</evidence>
<dbReference type="InterPro" id="IPR036691">
    <property type="entry name" value="Endo/exonu/phosph_ase_sf"/>
</dbReference>
<dbReference type="GO" id="GO:0003824">
    <property type="term" value="F:catalytic activity"/>
    <property type="evidence" value="ECO:0007669"/>
    <property type="project" value="InterPro"/>
</dbReference>
<comment type="caution">
    <text evidence="3">The sequence shown here is derived from an EMBL/GenBank/DDBJ whole genome shotgun (WGS) entry which is preliminary data.</text>
</comment>
<evidence type="ECO:0000256" key="1">
    <source>
        <dbReference type="SAM" id="Coils"/>
    </source>
</evidence>
<evidence type="ECO:0000259" key="2">
    <source>
        <dbReference type="PROSITE" id="PS50878"/>
    </source>
</evidence>
<dbReference type="SUPFAM" id="SSF56672">
    <property type="entry name" value="DNA/RNA polymerases"/>
    <property type="match status" value="1"/>
</dbReference>
<sequence length="895" mass="102067">MTFEVRLTQVRLTQSTIFIKTVKSGFSVKNVKSLSEEVWNAIKGKTLGRNVPWFLTGDFNEILDNSEKAGGPPRAENSFVEFRSFMSESDLYDLRHSGNYLSWRGVRGKHLVRCRLDRAMANSAWIEAYPSGRSEYLNFEGSDHRPVLSVFQLNTKRRQGLFRYDGRLRNNEEVSKLISEAWNLYSRDTVEQKISSCQRVIIKWHRNHHLNSRKKIEAKKAELENAMTNDESNEAQIYLINRELKDAYRAEEEYWRQRSRQLWLNLGDKNSGYFHAATRGRRAQNTISVIVDGNGTSVFEEEKIEEVITNYFTEMFTSQGASCAETINQSISPKISEETNKMLIKIPTLEEIKAAIFSIHPDKAPGPDGFSASFFHSNWGVIGADIVREVQCFFRNSVLPKGTNATHICLIPKKPSPQGVADYRPITLCNVYYKIISKILTARLHPILDSLISENQSAFVPGRAITDNVMITHEILHFLKISQAKKRGSMAIKTDMTKAYDRVEWEFIKLVMERMGFHSTWIGWIMQCVTSVTFQILINGAAKGRVIPTRGIRQGDPLSPYLFILCSEVLSGLCSKAQDNSQIAGIRIANGSPRINHLLFADDTMFFCKSNEKTCKALKDILQKYEEASGQKINCQKSAFTFSKKTPAGIRARVKDQLGIKNEGGQGKYLGLPEAFGRKKKDLFSSVVDRIRQRSISWSTKQLSGAGKLVMLKSVLSSMPTYSMSCFKLHVSLCKRIQSVLTRFWWDANPEKKKMCWVSWDKLTRGKREGGLGIRDIQDFNDALLGKQSWRILSKPESLLAKILKGKYFPKSDFLDEHVTEAGSHGCKGIMIGRELVKEKLGSVIGNGESTRVWEDPWLSTKSQNDLWDQPQKRLKTLRWQTYSDQVRDYGMKSW</sequence>
<dbReference type="InterPro" id="IPR052343">
    <property type="entry name" value="Retrotransposon-Effector_Assoc"/>
</dbReference>
<dbReference type="Gene3D" id="3.60.10.10">
    <property type="entry name" value="Endonuclease/exonuclease/phosphatase"/>
    <property type="match status" value="1"/>
</dbReference>
<dbReference type="AlphaFoldDB" id="A0A6D2IVY3"/>
<dbReference type="InterPro" id="IPR005135">
    <property type="entry name" value="Endo/exonuclease/phosphatase"/>
</dbReference>
<accession>A0A6D2IVY3</accession>
<dbReference type="InterPro" id="IPR000477">
    <property type="entry name" value="RT_dom"/>
</dbReference>
<dbReference type="PANTHER" id="PTHR46890">
    <property type="entry name" value="NON-LTR RETROLELEMENT REVERSE TRANSCRIPTASE-LIKE PROTEIN-RELATED"/>
    <property type="match status" value="1"/>
</dbReference>
<reference evidence="3" key="1">
    <citation type="submission" date="2020-01" db="EMBL/GenBank/DDBJ databases">
        <authorList>
            <person name="Mishra B."/>
        </authorList>
    </citation>
    <scope>NUCLEOTIDE SEQUENCE [LARGE SCALE GENOMIC DNA]</scope>
</reference>
<dbReference type="Pfam" id="PF03372">
    <property type="entry name" value="Exo_endo_phos"/>
    <property type="match status" value="1"/>
</dbReference>
<feature type="domain" description="Reverse transcriptase" evidence="2">
    <location>
        <begin position="392"/>
        <end position="674"/>
    </location>
</feature>
<keyword evidence="4" id="KW-1185">Reference proteome</keyword>
<protein>
    <recommendedName>
        <fullName evidence="2">Reverse transcriptase domain-containing protein</fullName>
    </recommendedName>
</protein>
<dbReference type="Pfam" id="PF00078">
    <property type="entry name" value="RVT_1"/>
    <property type="match status" value="1"/>
</dbReference>
<dbReference type="CDD" id="cd01650">
    <property type="entry name" value="RT_nLTR_like"/>
    <property type="match status" value="1"/>
</dbReference>
<dbReference type="PANTHER" id="PTHR46890:SF48">
    <property type="entry name" value="RNA-DIRECTED DNA POLYMERASE"/>
    <property type="match status" value="1"/>
</dbReference>
<dbReference type="OrthoDB" id="1108114at2759"/>
<feature type="coiled-coil region" evidence="1">
    <location>
        <begin position="206"/>
        <end position="233"/>
    </location>
</feature>